<feature type="compositionally biased region" description="Acidic residues" evidence="1">
    <location>
        <begin position="249"/>
        <end position="258"/>
    </location>
</feature>
<proteinExistence type="predicted"/>
<reference evidence="2" key="1">
    <citation type="journal article" date="2021" name="Genome Biol. Evol.">
        <title>The assembled and annotated genome of the fairy-ring fungus Marasmius oreades.</title>
        <authorList>
            <person name="Hiltunen M."/>
            <person name="Ament-Velasquez S.L."/>
            <person name="Johannesson H."/>
        </authorList>
    </citation>
    <scope>NUCLEOTIDE SEQUENCE</scope>
    <source>
        <strain evidence="2">03SP1</strain>
    </source>
</reference>
<protein>
    <submittedName>
        <fullName evidence="2">Uncharacterized protein</fullName>
    </submittedName>
</protein>
<dbReference type="KEGG" id="more:E1B28_008595"/>
<gene>
    <name evidence="2" type="ORF">E1B28_008595</name>
</gene>
<evidence type="ECO:0000256" key="1">
    <source>
        <dbReference type="SAM" id="MobiDB-lite"/>
    </source>
</evidence>
<evidence type="ECO:0000313" key="2">
    <source>
        <dbReference type="EMBL" id="KAG7092229.1"/>
    </source>
</evidence>
<keyword evidence="3" id="KW-1185">Reference proteome</keyword>
<feature type="region of interest" description="Disordered" evidence="1">
    <location>
        <begin position="120"/>
        <end position="281"/>
    </location>
</feature>
<dbReference type="RefSeq" id="XP_043008699.1">
    <property type="nucleotide sequence ID" value="XM_043153415.1"/>
</dbReference>
<dbReference type="AlphaFoldDB" id="A0A9P7RYN1"/>
<dbReference type="GeneID" id="66077671"/>
<accession>A0A9P7RYN1</accession>
<comment type="caution">
    <text evidence="2">The sequence shown here is derived from an EMBL/GenBank/DDBJ whole genome shotgun (WGS) entry which is preliminary data.</text>
</comment>
<dbReference type="OrthoDB" id="3066311at2759"/>
<dbReference type="Proteomes" id="UP001049176">
    <property type="component" value="Chromosome 5"/>
</dbReference>
<evidence type="ECO:0000313" key="3">
    <source>
        <dbReference type="Proteomes" id="UP001049176"/>
    </source>
</evidence>
<organism evidence="2 3">
    <name type="scientific">Marasmius oreades</name>
    <name type="common">fairy-ring Marasmius</name>
    <dbReference type="NCBI Taxonomy" id="181124"/>
    <lineage>
        <taxon>Eukaryota</taxon>
        <taxon>Fungi</taxon>
        <taxon>Dikarya</taxon>
        <taxon>Basidiomycota</taxon>
        <taxon>Agaricomycotina</taxon>
        <taxon>Agaricomycetes</taxon>
        <taxon>Agaricomycetidae</taxon>
        <taxon>Agaricales</taxon>
        <taxon>Marasmiineae</taxon>
        <taxon>Marasmiaceae</taxon>
        <taxon>Marasmius</taxon>
    </lineage>
</organism>
<feature type="compositionally biased region" description="Polar residues" evidence="1">
    <location>
        <begin position="190"/>
        <end position="208"/>
    </location>
</feature>
<feature type="region of interest" description="Disordered" evidence="1">
    <location>
        <begin position="323"/>
        <end position="385"/>
    </location>
</feature>
<name>A0A9P7RYN1_9AGAR</name>
<feature type="compositionally biased region" description="Polar residues" evidence="1">
    <location>
        <begin position="225"/>
        <end position="239"/>
    </location>
</feature>
<feature type="compositionally biased region" description="Low complexity" evidence="1">
    <location>
        <begin position="215"/>
        <end position="224"/>
    </location>
</feature>
<feature type="compositionally biased region" description="Polar residues" evidence="1">
    <location>
        <begin position="123"/>
        <end position="134"/>
    </location>
</feature>
<feature type="compositionally biased region" description="Low complexity" evidence="1">
    <location>
        <begin position="329"/>
        <end position="348"/>
    </location>
</feature>
<feature type="compositionally biased region" description="Basic and acidic residues" evidence="1">
    <location>
        <begin position="259"/>
        <end position="268"/>
    </location>
</feature>
<sequence>MTHYPMPDVFVYPPEEDDCPPFCCFYASQAIPSNSPTQADLDAPGSALDFVSRSIHYDTPELYCKDLNSPDVRVMPRRHNPIINHREEEQCYPDNDITIRGSSPGNDSEIVEVVKVRRRSETVRSASDSTSNQPKGLKARASRAFSTLRKVSRSASRSRKSEEETVETSSRAPSPSPMPRRPSTALASLFTRSPSLRSSTSFESFNEQTIPPTPTSSAPPKISTETALSNTIHTPTSGDMHNFVPYTSDSEDDDNEDEPNVRHDDPQHTPRATRCVATPTSQSFKAGRRRFSVMNLFSSFSASEPSSSVTIVSPSVATLPLMSRDSLGPSSDSCETSSSASSTGPTTPVEETFPPLHQSRTSSGTLLKRLPSLTKKKDNRRGSLSETQFPVAAVEVITRKPRELEDIGDVSLGEMQLDSLHFSELSFDVDRF</sequence>
<dbReference type="EMBL" id="CM032185">
    <property type="protein sequence ID" value="KAG7092229.1"/>
    <property type="molecule type" value="Genomic_DNA"/>
</dbReference>